<proteinExistence type="predicted"/>
<dbReference type="GO" id="GO:0030246">
    <property type="term" value="F:carbohydrate binding"/>
    <property type="evidence" value="ECO:0007669"/>
    <property type="project" value="InterPro"/>
</dbReference>
<dbReference type="Pfam" id="PF17678">
    <property type="entry name" value="Glyco_hydro_92N"/>
    <property type="match status" value="1"/>
</dbReference>
<dbReference type="InterPro" id="IPR014718">
    <property type="entry name" value="GH-type_carb-bd"/>
</dbReference>
<dbReference type="GO" id="GO:0000224">
    <property type="term" value="F:peptide-N4-(N-acetyl-beta-glucosaminyl)asparagine amidase activity"/>
    <property type="evidence" value="ECO:0007669"/>
    <property type="project" value="TreeGrafter"/>
</dbReference>
<protein>
    <recommendedName>
        <fullName evidence="7">Alpha-1,2-mannosidase</fullName>
    </recommendedName>
</protein>
<gene>
    <name evidence="5" type="ORF">N7456_013308</name>
</gene>
<dbReference type="Gene3D" id="1.20.1610.10">
    <property type="entry name" value="alpha-1,2-mannosidases domains"/>
    <property type="match status" value="1"/>
</dbReference>
<feature type="chain" id="PRO_5040904428" description="Alpha-1,2-mannosidase" evidence="2">
    <location>
        <begin position="21"/>
        <end position="843"/>
    </location>
</feature>
<feature type="signal peptide" evidence="2">
    <location>
        <begin position="1"/>
        <end position="20"/>
    </location>
</feature>
<feature type="domain" description="Glycosyl hydrolase family 92" evidence="3">
    <location>
        <begin position="355"/>
        <end position="830"/>
    </location>
</feature>
<organism evidence="5 6">
    <name type="scientific">Penicillium angulare</name>
    <dbReference type="NCBI Taxonomy" id="116970"/>
    <lineage>
        <taxon>Eukaryota</taxon>
        <taxon>Fungi</taxon>
        <taxon>Dikarya</taxon>
        <taxon>Ascomycota</taxon>
        <taxon>Pezizomycotina</taxon>
        <taxon>Eurotiomycetes</taxon>
        <taxon>Eurotiomycetidae</taxon>
        <taxon>Eurotiales</taxon>
        <taxon>Aspergillaceae</taxon>
        <taxon>Penicillium</taxon>
    </lineage>
</organism>
<dbReference type="NCBIfam" id="TIGR01180">
    <property type="entry name" value="aman2_put"/>
    <property type="match status" value="1"/>
</dbReference>
<dbReference type="FunFam" id="1.20.1050.60:FF:000001">
    <property type="entry name" value="Putative alpha-1,2-mannosidase"/>
    <property type="match status" value="1"/>
</dbReference>
<dbReference type="SUPFAM" id="SSF48208">
    <property type="entry name" value="Six-hairpin glycosidases"/>
    <property type="match status" value="1"/>
</dbReference>
<name>A0A9W9EG49_9EURO</name>
<dbReference type="GO" id="GO:0005634">
    <property type="term" value="C:nucleus"/>
    <property type="evidence" value="ECO:0007669"/>
    <property type="project" value="TreeGrafter"/>
</dbReference>
<dbReference type="InterPro" id="IPR041371">
    <property type="entry name" value="GH92_N"/>
</dbReference>
<feature type="domain" description="Glycosyl hydrolase family 92 N-terminal" evidence="4">
    <location>
        <begin position="46"/>
        <end position="349"/>
    </location>
</feature>
<dbReference type="Pfam" id="PF07971">
    <property type="entry name" value="Glyco_hydro_92"/>
    <property type="match status" value="1"/>
</dbReference>
<dbReference type="InterPro" id="IPR005887">
    <property type="entry name" value="GH92_a_mannosidase_put"/>
</dbReference>
<dbReference type="Gene3D" id="2.70.98.10">
    <property type="match status" value="2"/>
</dbReference>
<dbReference type="GO" id="GO:0005975">
    <property type="term" value="P:carbohydrate metabolic process"/>
    <property type="evidence" value="ECO:0007669"/>
    <property type="project" value="InterPro"/>
</dbReference>
<evidence type="ECO:0000259" key="3">
    <source>
        <dbReference type="Pfam" id="PF07971"/>
    </source>
</evidence>
<sequence length="843" mass="93058">MRDLHTALPFLLTLAGNVAGHPTRRTDTCDANTNSNYHENAGVLQYVNPLIGTNGPSPNSNGGMIPSVAPPFAMTRWTPQTRENFISQCPYSEGDALIHGFQATHQPAIWMGEAGQVVLTPGMGEVQPLFVNRGLAFRKKDEISTPYVYEVLLDATQLLDRDLNATAEYAHDGPDPGGAGAVPENVEEGANGRTRKRSETQIGIASGSAGHDDAYKKSIQVGLSAGAHAGHLRFDYRDCSDSAMDEKAEPWVFIEVSRQNWTGEANIDTEAREVYGYNTERQDYLLGPDHADSFKGYFVSRFSEPFASAGVTNGNTTIGNSHSRTGKYTGAFVKFHTNVTTVEVRTGVSYVSVEQARRNLDIETPDGSSIESTVKNVKTAWLEKLDRVTIEGANKTDSDHDPRTIFYTSLYHALQYPSDFSEPVSADGKKRTFYSGYTDSVHTAEDSYYQSWSIWDTYRAESSLLTLFAPERVNSMMRSLLRIFDWSGWLPMWANMIETNIMISTNADAVLANALTRGFRGFDIAKAWTAVKKDAYTPPERDLETLYYDREANTSYEVRAGLTAYMKQGWVSNDGWSEAGSRTLDYAFDDYACSIVGAHAGADNASIEALRSRSGNYAKIWNNETQFMQARNGNGSWANNTWGWTEGDDWVYTFDVLHDVKGLADLFGSREAMRDKLDVYFQGGHNDQTNEPSHHVPYLYSVLGYPDRAAETIPGIAWSNYNATSSGLSGNDDLGQTSAWYIFSALGFYPVNPASDQYIVGTPFFEKITIRFSSEAAPGGRVKDLVISAPGAPNKPYIKSLKIGGKKADFPVLTHSDIVSAGSIEFEMSDSPTVWGRVPTWEV</sequence>
<dbReference type="PANTHER" id="PTHR12143">
    <property type="entry name" value="PEPTIDE N-GLYCANASE PNGASE -RELATED"/>
    <property type="match status" value="1"/>
</dbReference>
<reference evidence="5" key="1">
    <citation type="submission" date="2022-11" db="EMBL/GenBank/DDBJ databases">
        <authorList>
            <person name="Petersen C."/>
        </authorList>
    </citation>
    <scope>NUCLEOTIDE SEQUENCE</scope>
    <source>
        <strain evidence="5">IBT 30069</strain>
    </source>
</reference>
<comment type="caution">
    <text evidence="5">The sequence shown here is derived from an EMBL/GenBank/DDBJ whole genome shotgun (WGS) entry which is preliminary data.</text>
</comment>
<keyword evidence="6" id="KW-1185">Reference proteome</keyword>
<dbReference type="OrthoDB" id="449263at2759"/>
<dbReference type="InterPro" id="IPR008928">
    <property type="entry name" value="6-hairpin_glycosidase_sf"/>
</dbReference>
<dbReference type="EMBL" id="JAPQKH010000011">
    <property type="protein sequence ID" value="KAJ5081070.1"/>
    <property type="molecule type" value="Genomic_DNA"/>
</dbReference>
<evidence type="ECO:0000259" key="4">
    <source>
        <dbReference type="Pfam" id="PF17678"/>
    </source>
</evidence>
<dbReference type="InterPro" id="IPR012939">
    <property type="entry name" value="Glyco_hydro_92"/>
</dbReference>
<dbReference type="GO" id="GO:0006516">
    <property type="term" value="P:glycoprotein catabolic process"/>
    <property type="evidence" value="ECO:0007669"/>
    <property type="project" value="TreeGrafter"/>
</dbReference>
<dbReference type="Gene3D" id="1.20.1050.60">
    <property type="entry name" value="alpha-1,2-mannosidase"/>
    <property type="match status" value="1"/>
</dbReference>
<feature type="region of interest" description="Disordered" evidence="1">
    <location>
        <begin position="168"/>
        <end position="200"/>
    </location>
</feature>
<evidence type="ECO:0000313" key="6">
    <source>
        <dbReference type="Proteomes" id="UP001149165"/>
    </source>
</evidence>
<dbReference type="AlphaFoldDB" id="A0A9W9EG49"/>
<keyword evidence="2" id="KW-0732">Signal</keyword>
<evidence type="ECO:0000313" key="5">
    <source>
        <dbReference type="EMBL" id="KAJ5081070.1"/>
    </source>
</evidence>
<dbReference type="InterPro" id="IPR050883">
    <property type="entry name" value="PNGase"/>
</dbReference>
<dbReference type="Proteomes" id="UP001149165">
    <property type="component" value="Unassembled WGS sequence"/>
</dbReference>
<dbReference type="GO" id="GO:0005829">
    <property type="term" value="C:cytosol"/>
    <property type="evidence" value="ECO:0007669"/>
    <property type="project" value="TreeGrafter"/>
</dbReference>
<evidence type="ECO:0000256" key="1">
    <source>
        <dbReference type="SAM" id="MobiDB-lite"/>
    </source>
</evidence>
<reference evidence="5" key="2">
    <citation type="journal article" date="2023" name="IMA Fungus">
        <title>Comparative genomic study of the Penicillium genus elucidates a diverse pangenome and 15 lateral gene transfer events.</title>
        <authorList>
            <person name="Petersen C."/>
            <person name="Sorensen T."/>
            <person name="Nielsen M.R."/>
            <person name="Sondergaard T.E."/>
            <person name="Sorensen J.L."/>
            <person name="Fitzpatrick D.A."/>
            <person name="Frisvad J.C."/>
            <person name="Nielsen K.L."/>
        </authorList>
    </citation>
    <scope>NUCLEOTIDE SEQUENCE</scope>
    <source>
        <strain evidence="5">IBT 30069</strain>
    </source>
</reference>
<dbReference type="Gene3D" id="3.30.2080.10">
    <property type="entry name" value="GH92 mannosidase domain"/>
    <property type="match status" value="1"/>
</dbReference>
<dbReference type="PANTHER" id="PTHR12143:SF43">
    <property type="entry name" value="PUTATIVE-RELATED"/>
    <property type="match status" value="1"/>
</dbReference>
<evidence type="ECO:0000256" key="2">
    <source>
        <dbReference type="SAM" id="SignalP"/>
    </source>
</evidence>
<evidence type="ECO:0008006" key="7">
    <source>
        <dbReference type="Google" id="ProtNLM"/>
    </source>
</evidence>
<accession>A0A9W9EG49</accession>